<feature type="transmembrane region" description="Helical" evidence="7">
    <location>
        <begin position="552"/>
        <end position="580"/>
    </location>
</feature>
<dbReference type="AlphaFoldDB" id="A0AAW2HVV4"/>
<keyword evidence="6 7" id="KW-0472">Membrane</keyword>
<comment type="subcellular location">
    <subcellularLocation>
        <location evidence="1">Membrane</location>
        <topology evidence="1">Multi-pass membrane protein</topology>
    </subcellularLocation>
</comment>
<comment type="similarity">
    <text evidence="2 7">Belongs to the nonaspanin (TM9SF) (TC 9.A.2) family.</text>
</comment>
<evidence type="ECO:0000256" key="1">
    <source>
        <dbReference type="ARBA" id="ARBA00004141"/>
    </source>
</evidence>
<evidence type="ECO:0000256" key="5">
    <source>
        <dbReference type="ARBA" id="ARBA00022989"/>
    </source>
</evidence>
<feature type="transmembrane region" description="Helical" evidence="7">
    <location>
        <begin position="396"/>
        <end position="421"/>
    </location>
</feature>
<feature type="transmembrane region" description="Helical" evidence="7">
    <location>
        <begin position="623"/>
        <end position="652"/>
    </location>
</feature>
<evidence type="ECO:0000313" key="8">
    <source>
        <dbReference type="EMBL" id="KAL0274074.1"/>
    </source>
</evidence>
<evidence type="ECO:0000256" key="2">
    <source>
        <dbReference type="ARBA" id="ARBA00005227"/>
    </source>
</evidence>
<feature type="transmembrane region" description="Helical" evidence="7">
    <location>
        <begin position="433"/>
        <end position="457"/>
    </location>
</feature>
<name>A0AAW2HVV4_9NEOP</name>
<organism evidence="8">
    <name type="scientific">Menopon gallinae</name>
    <name type="common">poultry shaft louse</name>
    <dbReference type="NCBI Taxonomy" id="328185"/>
    <lineage>
        <taxon>Eukaryota</taxon>
        <taxon>Metazoa</taxon>
        <taxon>Ecdysozoa</taxon>
        <taxon>Arthropoda</taxon>
        <taxon>Hexapoda</taxon>
        <taxon>Insecta</taxon>
        <taxon>Pterygota</taxon>
        <taxon>Neoptera</taxon>
        <taxon>Paraneoptera</taxon>
        <taxon>Psocodea</taxon>
        <taxon>Troctomorpha</taxon>
        <taxon>Phthiraptera</taxon>
        <taxon>Amblycera</taxon>
        <taxon>Menoponidae</taxon>
        <taxon>Menopon</taxon>
    </lineage>
</organism>
<evidence type="ECO:0000256" key="4">
    <source>
        <dbReference type="ARBA" id="ARBA00022729"/>
    </source>
</evidence>
<protein>
    <recommendedName>
        <fullName evidence="7">Transmembrane 9 superfamily member</fullName>
    </recommendedName>
</protein>
<gene>
    <name evidence="8" type="ORF">PYX00_006589</name>
</gene>
<evidence type="ECO:0000256" key="6">
    <source>
        <dbReference type="ARBA" id="ARBA00023136"/>
    </source>
</evidence>
<feature type="transmembrane region" description="Helical" evidence="7">
    <location>
        <begin position="7"/>
        <end position="24"/>
    </location>
</feature>
<feature type="transmembrane region" description="Helical" evidence="7">
    <location>
        <begin position="592"/>
        <end position="611"/>
    </location>
</feature>
<comment type="caution">
    <text evidence="8">The sequence shown here is derived from an EMBL/GenBank/DDBJ whole genome shotgun (WGS) entry which is preliminary data.</text>
</comment>
<feature type="transmembrane region" description="Helical" evidence="7">
    <location>
        <begin position="300"/>
        <end position="322"/>
    </location>
</feature>
<feature type="transmembrane region" description="Helical" evidence="7">
    <location>
        <begin position="366"/>
        <end position="390"/>
    </location>
</feature>
<reference evidence="8" key="1">
    <citation type="journal article" date="2024" name="Gigascience">
        <title>Chromosome-level genome of the poultry shaft louse Menopon gallinae provides insight into the host-switching and adaptive evolution of parasitic lice.</title>
        <authorList>
            <person name="Xu Y."/>
            <person name="Ma L."/>
            <person name="Liu S."/>
            <person name="Liang Y."/>
            <person name="Liu Q."/>
            <person name="He Z."/>
            <person name="Tian L."/>
            <person name="Duan Y."/>
            <person name="Cai W."/>
            <person name="Li H."/>
            <person name="Song F."/>
        </authorList>
    </citation>
    <scope>NUCLEOTIDE SEQUENCE</scope>
    <source>
        <strain evidence="8">Cailab_2023a</strain>
    </source>
</reference>
<accession>A0AAW2HVV4</accession>
<dbReference type="GO" id="GO:0016020">
    <property type="term" value="C:membrane"/>
    <property type="evidence" value="ECO:0007669"/>
    <property type="project" value="UniProtKB-SubCell"/>
</dbReference>
<dbReference type="GO" id="GO:0072657">
    <property type="term" value="P:protein localization to membrane"/>
    <property type="evidence" value="ECO:0007669"/>
    <property type="project" value="TreeGrafter"/>
</dbReference>
<dbReference type="Pfam" id="PF02990">
    <property type="entry name" value="EMP70"/>
    <property type="match status" value="1"/>
</dbReference>
<dbReference type="InterPro" id="IPR004240">
    <property type="entry name" value="EMP70"/>
</dbReference>
<feature type="transmembrane region" description="Helical" evidence="7">
    <location>
        <begin position="523"/>
        <end position="546"/>
    </location>
</feature>
<sequence length="662" mass="75867">MEHNKFIAAFVWMITFNLVVGFYLPGLAPVNYCAEGEDLNHGCKSDVPVFVNRLNTEQSVLPFDYNRFDFCLPSDYNKAPVENLGQVIFGERIHPSPYKIKFLKGLECKKVCTKQYEHGKGEDMEKLSFLKRGISFNYQHHWIVDNMPVTWCYLMEGGLKYCSTGFPMGCYVGKGYASRECSVNSAYKEPETYYIFNHVDLVISYHSGKNEDWGTSFRNKGGRIISIKVTPRSIRHADPDNPDCSPNAEPLAFRNEDPKKDRPLIITYTYNVTFEENDQVKWSSRWDYILETMPHTNIQWFSILNSLVIVLFLSGMVAMIMLRTLHKDISRYNQIDSGEDAQEEFGWKLVHGDVFRPPRKGMLLSVFLGSGTQVFCMTLVTLAFACLGFLSPANRGALMTCALVLYVCLGTPAGYVSARVYKSFGGYKWKSNVLLTSMLAPGIVFCLFFIMNLVLWGEGSSAAVPFTTLLAILFLWLGVSVPLTFIGAYFGFRKRPIEHPVRTNQIPRQIPEQSIYTQPIPGVIMGGVLPFGCIFIQLFFILNSLWANQMYYMFGFLFLVFLILVITCSETTILLCYFHLCAEDYHWWWRSFLTSGFTAFYLFIYCIHYFVTKLNIEGAASTFLYFGYTLIMVFLFFLLTGTIGFFACFWFVRKIYSVVKVD</sequence>
<evidence type="ECO:0000256" key="7">
    <source>
        <dbReference type="RuleBase" id="RU363079"/>
    </source>
</evidence>
<dbReference type="PANTHER" id="PTHR10766:SF176">
    <property type="entry name" value="TRANSMEMBRANE 9 SUPERFAMILY MEMBER"/>
    <property type="match status" value="1"/>
</dbReference>
<keyword evidence="5 7" id="KW-1133">Transmembrane helix</keyword>
<keyword evidence="4" id="KW-0732">Signal</keyword>
<proteinExistence type="inferred from homology"/>
<keyword evidence="3 7" id="KW-0812">Transmembrane</keyword>
<dbReference type="EMBL" id="JARGDH010000003">
    <property type="protein sequence ID" value="KAL0274074.1"/>
    <property type="molecule type" value="Genomic_DNA"/>
</dbReference>
<evidence type="ECO:0000256" key="3">
    <source>
        <dbReference type="ARBA" id="ARBA00022692"/>
    </source>
</evidence>
<dbReference type="PANTHER" id="PTHR10766">
    <property type="entry name" value="TRANSMEMBRANE 9 SUPERFAMILY PROTEIN"/>
    <property type="match status" value="1"/>
</dbReference>
<feature type="transmembrane region" description="Helical" evidence="7">
    <location>
        <begin position="469"/>
        <end position="492"/>
    </location>
</feature>